<evidence type="ECO:0000313" key="1">
    <source>
        <dbReference type="EMBL" id="MEW9808735.1"/>
    </source>
</evidence>
<proteinExistence type="predicted"/>
<gene>
    <name evidence="1" type="ORF">ABUE31_22320</name>
</gene>
<dbReference type="Proteomes" id="UP001556196">
    <property type="component" value="Unassembled WGS sequence"/>
</dbReference>
<reference evidence="1 2" key="1">
    <citation type="submission" date="2024-06" db="EMBL/GenBank/DDBJ databases">
        <authorList>
            <person name="Tuo L."/>
        </authorList>
    </citation>
    <scope>NUCLEOTIDE SEQUENCE [LARGE SCALE GENOMIC DNA]</scope>
    <source>
        <strain evidence="1 2">ZMM04-5</strain>
    </source>
</reference>
<dbReference type="EMBL" id="JBFOCI010000011">
    <property type="protein sequence ID" value="MEW9808735.1"/>
    <property type="molecule type" value="Genomic_DNA"/>
</dbReference>
<protein>
    <submittedName>
        <fullName evidence="1">Uncharacterized protein</fullName>
    </submittedName>
</protein>
<accession>A0ABV3R6P1</accession>
<sequence>MKIMLSQSVMDDLIESVRSASLRGIVNVSAIAEEIRTRNAVANIALEDIVAHVMAHAQLLNAAMEFDAQA</sequence>
<comment type="caution">
    <text evidence="1">The sequence shown here is derived from an EMBL/GenBank/DDBJ whole genome shotgun (WGS) entry which is preliminary data.</text>
</comment>
<organism evidence="1 2">
    <name type="scientific">Mesorhizobium marinum</name>
    <dbReference type="NCBI Taxonomy" id="3228790"/>
    <lineage>
        <taxon>Bacteria</taxon>
        <taxon>Pseudomonadati</taxon>
        <taxon>Pseudomonadota</taxon>
        <taxon>Alphaproteobacteria</taxon>
        <taxon>Hyphomicrobiales</taxon>
        <taxon>Phyllobacteriaceae</taxon>
        <taxon>Mesorhizobium</taxon>
    </lineage>
</organism>
<evidence type="ECO:0000313" key="2">
    <source>
        <dbReference type="Proteomes" id="UP001556196"/>
    </source>
</evidence>
<keyword evidence="2" id="KW-1185">Reference proteome</keyword>
<dbReference type="RefSeq" id="WP_367725980.1">
    <property type="nucleotide sequence ID" value="NZ_JBFOCI010000011.1"/>
</dbReference>
<name>A0ABV3R6P1_9HYPH</name>